<accession>A0A5B7JXL2</accession>
<sequence>MKREAPLVKWNLPPQRHKRSTTWVRRVKHWRGPEPLYTLYGALHAGKQVVYVTEQGARVFNTLSYPVKGPKVTKMLLVQTCPPLVVPPCVV</sequence>
<organism evidence="1 2">
    <name type="scientific">Portunus trituberculatus</name>
    <name type="common">Swimming crab</name>
    <name type="synonym">Neptunus trituberculatus</name>
    <dbReference type="NCBI Taxonomy" id="210409"/>
    <lineage>
        <taxon>Eukaryota</taxon>
        <taxon>Metazoa</taxon>
        <taxon>Ecdysozoa</taxon>
        <taxon>Arthropoda</taxon>
        <taxon>Crustacea</taxon>
        <taxon>Multicrustacea</taxon>
        <taxon>Malacostraca</taxon>
        <taxon>Eumalacostraca</taxon>
        <taxon>Eucarida</taxon>
        <taxon>Decapoda</taxon>
        <taxon>Pleocyemata</taxon>
        <taxon>Brachyura</taxon>
        <taxon>Eubrachyura</taxon>
        <taxon>Portunoidea</taxon>
        <taxon>Portunidae</taxon>
        <taxon>Portuninae</taxon>
        <taxon>Portunus</taxon>
    </lineage>
</organism>
<name>A0A5B7JXL2_PORTR</name>
<comment type="caution">
    <text evidence="1">The sequence shown here is derived from an EMBL/GenBank/DDBJ whole genome shotgun (WGS) entry which is preliminary data.</text>
</comment>
<proteinExistence type="predicted"/>
<dbReference type="EMBL" id="VSRR010132961">
    <property type="protein sequence ID" value="MPD02752.1"/>
    <property type="molecule type" value="Genomic_DNA"/>
</dbReference>
<dbReference type="AlphaFoldDB" id="A0A5B7JXL2"/>
<protein>
    <submittedName>
        <fullName evidence="1">Uncharacterized protein</fullName>
    </submittedName>
</protein>
<keyword evidence="2" id="KW-1185">Reference proteome</keyword>
<reference evidence="1 2" key="1">
    <citation type="submission" date="2019-05" db="EMBL/GenBank/DDBJ databases">
        <title>Another draft genome of Portunus trituberculatus and its Hox gene families provides insights of decapod evolution.</title>
        <authorList>
            <person name="Jeong J.-H."/>
            <person name="Song I."/>
            <person name="Kim S."/>
            <person name="Choi T."/>
            <person name="Kim D."/>
            <person name="Ryu S."/>
            <person name="Kim W."/>
        </authorList>
    </citation>
    <scope>NUCLEOTIDE SEQUENCE [LARGE SCALE GENOMIC DNA]</scope>
    <source>
        <tissue evidence="1">Muscle</tissue>
    </source>
</reference>
<gene>
    <name evidence="1" type="ORF">E2C01_098354</name>
</gene>
<evidence type="ECO:0000313" key="2">
    <source>
        <dbReference type="Proteomes" id="UP000324222"/>
    </source>
</evidence>
<dbReference type="Proteomes" id="UP000324222">
    <property type="component" value="Unassembled WGS sequence"/>
</dbReference>
<evidence type="ECO:0000313" key="1">
    <source>
        <dbReference type="EMBL" id="MPD02752.1"/>
    </source>
</evidence>